<accession>A0A0B6YZB3</accession>
<evidence type="ECO:0000313" key="2">
    <source>
        <dbReference type="EMBL" id="CEK61689.1"/>
    </source>
</evidence>
<organism evidence="2">
    <name type="scientific">Arion vulgaris</name>
    <dbReference type="NCBI Taxonomy" id="1028688"/>
    <lineage>
        <taxon>Eukaryota</taxon>
        <taxon>Metazoa</taxon>
        <taxon>Spiralia</taxon>
        <taxon>Lophotrochozoa</taxon>
        <taxon>Mollusca</taxon>
        <taxon>Gastropoda</taxon>
        <taxon>Heterobranchia</taxon>
        <taxon>Euthyneura</taxon>
        <taxon>Panpulmonata</taxon>
        <taxon>Eupulmonata</taxon>
        <taxon>Stylommatophora</taxon>
        <taxon>Helicina</taxon>
        <taxon>Arionoidea</taxon>
        <taxon>Arionidae</taxon>
        <taxon>Arion</taxon>
    </lineage>
</organism>
<protein>
    <submittedName>
        <fullName evidence="2">Uncharacterized protein</fullName>
    </submittedName>
</protein>
<feature type="region of interest" description="Disordered" evidence="1">
    <location>
        <begin position="1"/>
        <end position="114"/>
    </location>
</feature>
<name>A0A0B6YZB3_9EUPU</name>
<feature type="compositionally biased region" description="Basic and acidic residues" evidence="1">
    <location>
        <begin position="104"/>
        <end position="114"/>
    </location>
</feature>
<feature type="non-terminal residue" evidence="2">
    <location>
        <position position="1"/>
    </location>
</feature>
<feature type="compositionally biased region" description="Polar residues" evidence="1">
    <location>
        <begin position="1"/>
        <end position="12"/>
    </location>
</feature>
<sequence length="296" mass="31448">TNENVPSVSSINRIVRNKATDRAKSMSPNDQDDSPSCMGSDGGNMGVLPPSPPTEVTQRGASGPSGGTSSVGAAGGFNIVNIMSPGNNNKRKGDLDSVSSGARENLEMSESRMELSKRWYDRTTSKMPRSDITLDSTSDDQIHYLNLTGGYHHSPASLALPFSSNTALSNSDLTIKQEYHLSPTRITGDPHNGSGAAYPLASHISYGGNASAYNQPGVNTSVPLSVLPQVYNSQVSTDYSAYTSTPPYSQYSGTPYSTDSSSWNIRNTANLINSPYYYPPTMHSELASSAASPTKT</sequence>
<proteinExistence type="predicted"/>
<dbReference type="EMBL" id="HACG01014824">
    <property type="protein sequence ID" value="CEK61689.1"/>
    <property type="molecule type" value="Transcribed_RNA"/>
</dbReference>
<gene>
    <name evidence="2" type="primary">ORF42953</name>
</gene>
<reference evidence="2" key="1">
    <citation type="submission" date="2014-12" db="EMBL/GenBank/DDBJ databases">
        <title>Insight into the proteome of Arion vulgaris.</title>
        <authorList>
            <person name="Aradska J."/>
            <person name="Bulat T."/>
            <person name="Smidak R."/>
            <person name="Sarate P."/>
            <person name="Gangsoo J."/>
            <person name="Sialana F."/>
            <person name="Bilban M."/>
            <person name="Lubec G."/>
        </authorList>
    </citation>
    <scope>NUCLEOTIDE SEQUENCE</scope>
    <source>
        <tissue evidence="2">Skin</tissue>
    </source>
</reference>
<dbReference type="AlphaFoldDB" id="A0A0B6YZB3"/>
<evidence type="ECO:0000256" key="1">
    <source>
        <dbReference type="SAM" id="MobiDB-lite"/>
    </source>
</evidence>